<dbReference type="GO" id="GO:0016787">
    <property type="term" value="F:hydrolase activity"/>
    <property type="evidence" value="ECO:0007669"/>
    <property type="project" value="UniProtKB-KW"/>
</dbReference>
<dbReference type="Gene3D" id="3.40.50.1820">
    <property type="entry name" value="alpha/beta hydrolase"/>
    <property type="match status" value="1"/>
</dbReference>
<dbReference type="EMBL" id="KV442046">
    <property type="protein sequence ID" value="OAQ28785.1"/>
    <property type="molecule type" value="Genomic_DNA"/>
</dbReference>
<dbReference type="InterPro" id="IPR002018">
    <property type="entry name" value="CarbesteraseB"/>
</dbReference>
<dbReference type="InterPro" id="IPR019826">
    <property type="entry name" value="Carboxylesterase_B_AS"/>
</dbReference>
<dbReference type="Proteomes" id="UP000078512">
    <property type="component" value="Unassembled WGS sequence"/>
</dbReference>
<dbReference type="InterPro" id="IPR019819">
    <property type="entry name" value="Carboxylesterase_B_CS"/>
</dbReference>
<dbReference type="AlphaFoldDB" id="A0A197JU98"/>
<keyword evidence="2 3" id="KW-0378">Hydrolase</keyword>
<evidence type="ECO:0000313" key="5">
    <source>
        <dbReference type="EMBL" id="OAQ28785.1"/>
    </source>
</evidence>
<organism evidence="5 6">
    <name type="scientific">Linnemannia elongata AG-77</name>
    <dbReference type="NCBI Taxonomy" id="1314771"/>
    <lineage>
        <taxon>Eukaryota</taxon>
        <taxon>Fungi</taxon>
        <taxon>Fungi incertae sedis</taxon>
        <taxon>Mucoromycota</taxon>
        <taxon>Mortierellomycotina</taxon>
        <taxon>Mortierellomycetes</taxon>
        <taxon>Mortierellales</taxon>
        <taxon>Mortierellaceae</taxon>
        <taxon>Linnemannia</taxon>
    </lineage>
</organism>
<feature type="non-terminal residue" evidence="5">
    <location>
        <position position="1"/>
    </location>
</feature>
<evidence type="ECO:0000259" key="4">
    <source>
        <dbReference type="Pfam" id="PF00135"/>
    </source>
</evidence>
<accession>A0A197JU98</accession>
<evidence type="ECO:0000256" key="1">
    <source>
        <dbReference type="ARBA" id="ARBA00005964"/>
    </source>
</evidence>
<reference evidence="5 6" key="1">
    <citation type="submission" date="2016-05" db="EMBL/GenBank/DDBJ databases">
        <title>Genome sequencing reveals origins of a unique bacterial endosymbiosis in the earliest lineages of terrestrial Fungi.</title>
        <authorList>
            <consortium name="DOE Joint Genome Institute"/>
            <person name="Uehling J."/>
            <person name="Gryganskyi A."/>
            <person name="Hameed K."/>
            <person name="Tschaplinski T."/>
            <person name="Misztal P."/>
            <person name="Wu S."/>
            <person name="Desiro A."/>
            <person name="Vande Pol N."/>
            <person name="Du Z.-Y."/>
            <person name="Zienkiewicz A."/>
            <person name="Zienkiewicz K."/>
            <person name="Morin E."/>
            <person name="Tisserant E."/>
            <person name="Splivallo R."/>
            <person name="Hainaut M."/>
            <person name="Henrissat B."/>
            <person name="Ohm R."/>
            <person name="Kuo A."/>
            <person name="Yan J."/>
            <person name="Lipzen A."/>
            <person name="Nolan M."/>
            <person name="Labutti K."/>
            <person name="Barry K."/>
            <person name="Goldstein A."/>
            <person name="Labbe J."/>
            <person name="Schadt C."/>
            <person name="Tuskan G."/>
            <person name="Grigoriev I."/>
            <person name="Martin F."/>
            <person name="Vilgalys R."/>
            <person name="Bonito G."/>
        </authorList>
    </citation>
    <scope>NUCLEOTIDE SEQUENCE [LARGE SCALE GENOMIC DNA]</scope>
    <source>
        <strain evidence="5 6">AG-77</strain>
    </source>
</reference>
<feature type="domain" description="Carboxylesterase type B" evidence="4">
    <location>
        <begin position="2"/>
        <end position="121"/>
    </location>
</feature>
<dbReference type="PROSITE" id="PS00941">
    <property type="entry name" value="CARBOXYLESTERASE_B_2"/>
    <property type="match status" value="1"/>
</dbReference>
<protein>
    <recommendedName>
        <fullName evidence="3">Carboxylic ester hydrolase</fullName>
        <ecNumber evidence="3">3.1.1.-</ecNumber>
    </recommendedName>
</protein>
<dbReference type="Pfam" id="PF00135">
    <property type="entry name" value="COesterase"/>
    <property type="match status" value="1"/>
</dbReference>
<keyword evidence="6" id="KW-1185">Reference proteome</keyword>
<feature type="non-terminal residue" evidence="5">
    <location>
        <position position="121"/>
    </location>
</feature>
<dbReference type="EC" id="3.1.1.-" evidence="3"/>
<evidence type="ECO:0000256" key="2">
    <source>
        <dbReference type="ARBA" id="ARBA00022801"/>
    </source>
</evidence>
<name>A0A197JU98_9FUNG</name>
<comment type="similarity">
    <text evidence="1 3">Belongs to the type-B carboxylesterase/lipase family.</text>
</comment>
<dbReference type="PANTHER" id="PTHR11559">
    <property type="entry name" value="CARBOXYLESTERASE"/>
    <property type="match status" value="1"/>
</dbReference>
<gene>
    <name evidence="5" type="ORF">K457DRAFT_52183</name>
</gene>
<dbReference type="PROSITE" id="PS00122">
    <property type="entry name" value="CARBOXYLESTERASE_B_1"/>
    <property type="match status" value="1"/>
</dbReference>
<evidence type="ECO:0000313" key="6">
    <source>
        <dbReference type="Proteomes" id="UP000078512"/>
    </source>
</evidence>
<sequence>ENEDCLYLNVYTPSLKASSTKALLPVMVYIHGGGLEALSSSTPLFEPGNLVSRGGIVVVTMNYRLGILGVFQNKAGGIPASEAPGNLATRDQIMALKWVQDNIAAFGGDPHQVTLVGQSAG</sequence>
<proteinExistence type="inferred from homology"/>
<dbReference type="InterPro" id="IPR029058">
    <property type="entry name" value="AB_hydrolase_fold"/>
</dbReference>
<dbReference type="OrthoDB" id="408631at2759"/>
<dbReference type="SUPFAM" id="SSF53474">
    <property type="entry name" value="alpha/beta-Hydrolases"/>
    <property type="match status" value="1"/>
</dbReference>
<evidence type="ECO:0000256" key="3">
    <source>
        <dbReference type="RuleBase" id="RU361235"/>
    </source>
</evidence>
<dbReference type="STRING" id="1314771.A0A197JU98"/>
<dbReference type="InterPro" id="IPR050309">
    <property type="entry name" value="Type-B_Carboxylest/Lipase"/>
</dbReference>